<evidence type="ECO:0000313" key="10">
    <source>
        <dbReference type="Proteomes" id="UP001597104"/>
    </source>
</evidence>
<evidence type="ECO:0000259" key="8">
    <source>
        <dbReference type="PROSITE" id="PS52029"/>
    </source>
</evidence>
<evidence type="ECO:0000256" key="7">
    <source>
        <dbReference type="SAM" id="MobiDB-lite"/>
    </source>
</evidence>
<dbReference type="Proteomes" id="UP001597104">
    <property type="component" value="Unassembled WGS sequence"/>
</dbReference>
<feature type="compositionally biased region" description="Low complexity" evidence="7">
    <location>
        <begin position="38"/>
        <end position="68"/>
    </location>
</feature>
<dbReference type="CDD" id="cd16913">
    <property type="entry name" value="YkuD_like"/>
    <property type="match status" value="1"/>
</dbReference>
<dbReference type="EC" id="2.-.-.-" evidence="9"/>
<keyword evidence="2 9" id="KW-0808">Transferase</keyword>
<dbReference type="PANTHER" id="PTHR30582:SF2">
    <property type="entry name" value="L,D-TRANSPEPTIDASE YCIB-RELATED"/>
    <property type="match status" value="1"/>
</dbReference>
<dbReference type="SUPFAM" id="SSF141523">
    <property type="entry name" value="L,D-transpeptidase catalytic domain-like"/>
    <property type="match status" value="1"/>
</dbReference>
<dbReference type="RefSeq" id="WP_137636647.1">
    <property type="nucleotide sequence ID" value="NZ_BJDN01000002.1"/>
</dbReference>
<keyword evidence="3 6" id="KW-0133">Cell shape</keyword>
<dbReference type="PROSITE" id="PS52029">
    <property type="entry name" value="LD_TPASE"/>
    <property type="match status" value="1"/>
</dbReference>
<evidence type="ECO:0000256" key="3">
    <source>
        <dbReference type="ARBA" id="ARBA00022960"/>
    </source>
</evidence>
<keyword evidence="5 6" id="KW-0961">Cell wall biogenesis/degradation</keyword>
<organism evidence="9 10">
    <name type="scientific">Loigolactobacillus binensis</name>
    <dbReference type="NCBI Taxonomy" id="2559922"/>
    <lineage>
        <taxon>Bacteria</taxon>
        <taxon>Bacillati</taxon>
        <taxon>Bacillota</taxon>
        <taxon>Bacilli</taxon>
        <taxon>Lactobacillales</taxon>
        <taxon>Lactobacillaceae</taxon>
        <taxon>Loigolactobacillus</taxon>
    </lineage>
</organism>
<dbReference type="Gene3D" id="2.40.440.10">
    <property type="entry name" value="L,D-transpeptidase catalytic domain-like"/>
    <property type="match status" value="1"/>
</dbReference>
<gene>
    <name evidence="9" type="ORF">ACFQZ7_00390</name>
</gene>
<evidence type="ECO:0000256" key="1">
    <source>
        <dbReference type="ARBA" id="ARBA00004752"/>
    </source>
</evidence>
<sequence>MKRFIKMQQLAIIVILAVILLGLGYRHIVNAKQTMAPQTTTTASSSKVASSTKTSSSATPTTKTQKQTIDWRAPSEKKAYPDLKQHPHVWLDVSQGKQRVYVKDGNQVLYTMYASTGMDNTTPNGTYSIQAERGDHFFNHKLNEGANYWTSWSGHGVYLFHSVPTDASGNYNVAEAEKLGHKASHGCVRLTIADAKWINTYIPFGTKVVIRAS</sequence>
<evidence type="ECO:0000256" key="5">
    <source>
        <dbReference type="ARBA" id="ARBA00023316"/>
    </source>
</evidence>
<name>A0ABW3E7V6_9LACO</name>
<dbReference type="InterPro" id="IPR005490">
    <property type="entry name" value="LD_TPept_cat_dom"/>
</dbReference>
<feature type="active site" description="Proton donor/acceptor" evidence="6">
    <location>
        <position position="161"/>
    </location>
</feature>
<dbReference type="GO" id="GO:0016740">
    <property type="term" value="F:transferase activity"/>
    <property type="evidence" value="ECO:0007669"/>
    <property type="project" value="UniProtKB-KW"/>
</dbReference>
<evidence type="ECO:0000256" key="4">
    <source>
        <dbReference type="ARBA" id="ARBA00022984"/>
    </source>
</evidence>
<evidence type="ECO:0000256" key="6">
    <source>
        <dbReference type="PROSITE-ProRule" id="PRU01373"/>
    </source>
</evidence>
<reference evidence="10" key="1">
    <citation type="journal article" date="2019" name="Int. J. Syst. Evol. Microbiol.">
        <title>The Global Catalogue of Microorganisms (GCM) 10K type strain sequencing project: providing services to taxonomists for standard genome sequencing and annotation.</title>
        <authorList>
            <consortium name="The Broad Institute Genomics Platform"/>
            <consortium name="The Broad Institute Genome Sequencing Center for Infectious Disease"/>
            <person name="Wu L."/>
            <person name="Ma J."/>
        </authorList>
    </citation>
    <scope>NUCLEOTIDE SEQUENCE [LARGE SCALE GENOMIC DNA]</scope>
    <source>
        <strain evidence="10">CCM 8925</strain>
    </source>
</reference>
<proteinExistence type="predicted"/>
<dbReference type="InterPro" id="IPR038063">
    <property type="entry name" value="Transpep_catalytic_dom"/>
</dbReference>
<dbReference type="InterPro" id="IPR050979">
    <property type="entry name" value="LD-transpeptidase"/>
</dbReference>
<dbReference type="PANTHER" id="PTHR30582">
    <property type="entry name" value="L,D-TRANSPEPTIDASE"/>
    <property type="match status" value="1"/>
</dbReference>
<comment type="pathway">
    <text evidence="1 6">Cell wall biogenesis; peptidoglycan biosynthesis.</text>
</comment>
<comment type="caution">
    <text evidence="9">The sequence shown here is derived from an EMBL/GenBank/DDBJ whole genome shotgun (WGS) entry which is preliminary data.</text>
</comment>
<keyword evidence="10" id="KW-1185">Reference proteome</keyword>
<evidence type="ECO:0000313" key="9">
    <source>
        <dbReference type="EMBL" id="MFD0896201.1"/>
    </source>
</evidence>
<keyword evidence="4 6" id="KW-0573">Peptidoglycan synthesis</keyword>
<dbReference type="EMBL" id="JBHTIO010000001">
    <property type="protein sequence ID" value="MFD0896201.1"/>
    <property type="molecule type" value="Genomic_DNA"/>
</dbReference>
<protein>
    <submittedName>
        <fullName evidence="9">L,D-transpeptidase</fullName>
        <ecNumber evidence="9">2.-.-.-</ecNumber>
    </submittedName>
</protein>
<accession>A0ABW3E7V6</accession>
<dbReference type="Pfam" id="PF03734">
    <property type="entry name" value="YkuD"/>
    <property type="match status" value="1"/>
</dbReference>
<feature type="domain" description="L,D-TPase catalytic" evidence="8">
    <location>
        <begin position="89"/>
        <end position="211"/>
    </location>
</feature>
<feature type="region of interest" description="Disordered" evidence="7">
    <location>
        <begin position="36"/>
        <end position="74"/>
    </location>
</feature>
<evidence type="ECO:0000256" key="2">
    <source>
        <dbReference type="ARBA" id="ARBA00022679"/>
    </source>
</evidence>
<feature type="active site" description="Nucleophile" evidence="6">
    <location>
        <position position="187"/>
    </location>
</feature>